<feature type="domain" description="BPTI/Kunitz inhibitor" evidence="5">
    <location>
        <begin position="124"/>
        <end position="172"/>
    </location>
</feature>
<dbReference type="OrthoDB" id="5950222at2759"/>
<proteinExistence type="predicted"/>
<evidence type="ECO:0000259" key="5">
    <source>
        <dbReference type="PROSITE" id="PS50279"/>
    </source>
</evidence>
<keyword evidence="1" id="KW-0646">Protease inhibitor</keyword>
<dbReference type="EMBL" id="JAINUF010000003">
    <property type="protein sequence ID" value="KAJ8369129.1"/>
    <property type="molecule type" value="Genomic_DNA"/>
</dbReference>
<dbReference type="GO" id="GO:0004867">
    <property type="term" value="F:serine-type endopeptidase inhibitor activity"/>
    <property type="evidence" value="ECO:0007669"/>
    <property type="project" value="UniProtKB-KW"/>
</dbReference>
<evidence type="ECO:0000256" key="2">
    <source>
        <dbReference type="ARBA" id="ARBA00022900"/>
    </source>
</evidence>
<dbReference type="Proteomes" id="UP001152622">
    <property type="component" value="Chromosome 3"/>
</dbReference>
<dbReference type="InterPro" id="IPR036880">
    <property type="entry name" value="Kunitz_BPTI_sf"/>
</dbReference>
<keyword evidence="3" id="KW-1015">Disulfide bond</keyword>
<dbReference type="SMART" id="SM00131">
    <property type="entry name" value="KU"/>
    <property type="match status" value="2"/>
</dbReference>
<dbReference type="PROSITE" id="PS50279">
    <property type="entry name" value="BPTI_KUNITZ_2"/>
    <property type="match status" value="2"/>
</dbReference>
<keyword evidence="7" id="KW-1185">Reference proteome</keyword>
<feature type="region of interest" description="Disordered" evidence="4">
    <location>
        <begin position="179"/>
        <end position="216"/>
    </location>
</feature>
<keyword evidence="2" id="KW-0722">Serine protease inhibitor</keyword>
<dbReference type="Gene3D" id="4.10.410.10">
    <property type="entry name" value="Pancreatic trypsin inhibitor Kunitz domain"/>
    <property type="match status" value="2"/>
</dbReference>
<feature type="domain" description="BPTI/Kunitz inhibitor" evidence="5">
    <location>
        <begin position="45"/>
        <end position="93"/>
    </location>
</feature>
<dbReference type="SUPFAM" id="SSF57362">
    <property type="entry name" value="BPTI-like"/>
    <property type="match status" value="2"/>
</dbReference>
<evidence type="ECO:0000256" key="4">
    <source>
        <dbReference type="SAM" id="MobiDB-lite"/>
    </source>
</evidence>
<dbReference type="PANTHER" id="PTHR47247">
    <property type="entry name" value="KUNITZ-TYPE PROTEASE INHIBITOR 2"/>
    <property type="match status" value="1"/>
</dbReference>
<evidence type="ECO:0000313" key="7">
    <source>
        <dbReference type="Proteomes" id="UP001152622"/>
    </source>
</evidence>
<gene>
    <name evidence="6" type="ORF">SKAU_G00091570</name>
</gene>
<evidence type="ECO:0000256" key="3">
    <source>
        <dbReference type="ARBA" id="ARBA00023157"/>
    </source>
</evidence>
<dbReference type="Pfam" id="PF00014">
    <property type="entry name" value="Kunitz_BPTI"/>
    <property type="match status" value="2"/>
</dbReference>
<comment type="caution">
    <text evidence="6">The sequence shown here is derived from an EMBL/GenBank/DDBJ whole genome shotgun (WGS) entry which is preliminary data.</text>
</comment>
<dbReference type="PRINTS" id="PR00759">
    <property type="entry name" value="BASICPTASE"/>
</dbReference>
<dbReference type="PROSITE" id="PS00280">
    <property type="entry name" value="BPTI_KUNITZ_1"/>
    <property type="match status" value="1"/>
</dbReference>
<sequence>MTSNEELYDRWERCVPYAEPQGIHSLQKKLTTPKFEGKSADSTDCTAPMMVGHCRAALPRFFYNGTSCQPFLYGGCLGNSNNFETLDACQAACNKTPGAAMSNDVPSAPAARRIAQADTNVEHCQAKAMTGPCRASIPRYFYNGTTCQRFIFGGCKGNQNNYGSVEECQTTCTVTVIPSPRKAPEGNSSDNKDSCTAKQETGPCRGRFPRASTLTPPPSPACPFIYGGCQGNGKPLRLGGGVHVPMLRAGKGTWTRTHFRPAGLQVTPACTPHSKKVPSSNPGRGPFCVGFAQLTSWWRPWRFISVVVLVGPPAGDAAEVDVPPPPP</sequence>
<organism evidence="6 7">
    <name type="scientific">Synaphobranchus kaupii</name>
    <name type="common">Kaup's arrowtooth eel</name>
    <dbReference type="NCBI Taxonomy" id="118154"/>
    <lineage>
        <taxon>Eukaryota</taxon>
        <taxon>Metazoa</taxon>
        <taxon>Chordata</taxon>
        <taxon>Craniata</taxon>
        <taxon>Vertebrata</taxon>
        <taxon>Euteleostomi</taxon>
        <taxon>Actinopterygii</taxon>
        <taxon>Neopterygii</taxon>
        <taxon>Teleostei</taxon>
        <taxon>Anguilliformes</taxon>
        <taxon>Synaphobranchidae</taxon>
        <taxon>Synaphobranchus</taxon>
    </lineage>
</organism>
<dbReference type="InterPro" id="IPR002223">
    <property type="entry name" value="Kunitz_BPTI"/>
</dbReference>
<dbReference type="AlphaFoldDB" id="A0A9Q1FWH8"/>
<dbReference type="InterPro" id="IPR020901">
    <property type="entry name" value="Prtase_inh_Kunz-CS"/>
</dbReference>
<reference evidence="6" key="1">
    <citation type="journal article" date="2023" name="Science">
        <title>Genome structures resolve the early diversification of teleost fishes.</title>
        <authorList>
            <person name="Parey E."/>
            <person name="Louis A."/>
            <person name="Montfort J."/>
            <person name="Bouchez O."/>
            <person name="Roques C."/>
            <person name="Iampietro C."/>
            <person name="Lluch J."/>
            <person name="Castinel A."/>
            <person name="Donnadieu C."/>
            <person name="Desvignes T."/>
            <person name="Floi Bucao C."/>
            <person name="Jouanno E."/>
            <person name="Wen M."/>
            <person name="Mejri S."/>
            <person name="Dirks R."/>
            <person name="Jansen H."/>
            <person name="Henkel C."/>
            <person name="Chen W.J."/>
            <person name="Zahm M."/>
            <person name="Cabau C."/>
            <person name="Klopp C."/>
            <person name="Thompson A.W."/>
            <person name="Robinson-Rechavi M."/>
            <person name="Braasch I."/>
            <person name="Lecointre G."/>
            <person name="Bobe J."/>
            <person name="Postlethwait J.H."/>
            <person name="Berthelot C."/>
            <person name="Roest Crollius H."/>
            <person name="Guiguen Y."/>
        </authorList>
    </citation>
    <scope>NUCLEOTIDE SEQUENCE</scope>
    <source>
        <strain evidence="6">WJC10195</strain>
    </source>
</reference>
<name>A0A9Q1FWH8_SYNKA</name>
<dbReference type="PANTHER" id="PTHR47247:SF1">
    <property type="entry name" value="KUNITZ-TYPE PROTEASE INHIBITOR 2"/>
    <property type="match status" value="1"/>
</dbReference>
<evidence type="ECO:0000313" key="6">
    <source>
        <dbReference type="EMBL" id="KAJ8369129.1"/>
    </source>
</evidence>
<protein>
    <recommendedName>
        <fullName evidence="5">BPTI/Kunitz inhibitor domain-containing protein</fullName>
    </recommendedName>
</protein>
<evidence type="ECO:0000256" key="1">
    <source>
        <dbReference type="ARBA" id="ARBA00022690"/>
    </source>
</evidence>
<accession>A0A9Q1FWH8</accession>